<evidence type="ECO:0000256" key="3">
    <source>
        <dbReference type="ARBA" id="ARBA00022801"/>
    </source>
</evidence>
<dbReference type="InterPro" id="IPR000064">
    <property type="entry name" value="NLP_P60_dom"/>
</dbReference>
<dbReference type="EMBL" id="FQXM01000023">
    <property type="protein sequence ID" value="SHH94264.1"/>
    <property type="molecule type" value="Genomic_DNA"/>
</dbReference>
<dbReference type="GO" id="GO:0008234">
    <property type="term" value="F:cysteine-type peptidase activity"/>
    <property type="evidence" value="ECO:0007669"/>
    <property type="project" value="UniProtKB-KW"/>
</dbReference>
<dbReference type="InterPro" id="IPR038765">
    <property type="entry name" value="Papain-like_cys_pep_sf"/>
</dbReference>
<feature type="domain" description="NlpC/P60" evidence="5">
    <location>
        <begin position="70"/>
        <end position="191"/>
    </location>
</feature>
<dbReference type="STRING" id="1121316.SAMN02745207_03303"/>
<proteinExistence type="inferred from homology"/>
<evidence type="ECO:0000313" key="7">
    <source>
        <dbReference type="Proteomes" id="UP000184447"/>
    </source>
</evidence>
<dbReference type="SUPFAM" id="SSF54001">
    <property type="entry name" value="Cysteine proteinases"/>
    <property type="match status" value="1"/>
</dbReference>
<reference evidence="6 7" key="1">
    <citation type="submission" date="2016-11" db="EMBL/GenBank/DDBJ databases">
        <authorList>
            <person name="Jaros S."/>
            <person name="Januszkiewicz K."/>
            <person name="Wedrychowicz H."/>
        </authorList>
    </citation>
    <scope>NUCLEOTIDE SEQUENCE [LARGE SCALE GENOMIC DNA]</scope>
    <source>
        <strain evidence="6 7">DSM 8605</strain>
    </source>
</reference>
<evidence type="ECO:0000313" key="6">
    <source>
        <dbReference type="EMBL" id="SHH94264.1"/>
    </source>
</evidence>
<name>A0A1M5X421_9CLOT</name>
<keyword evidence="7" id="KW-1185">Reference proteome</keyword>
<evidence type="ECO:0000256" key="2">
    <source>
        <dbReference type="ARBA" id="ARBA00022670"/>
    </source>
</evidence>
<evidence type="ECO:0000256" key="1">
    <source>
        <dbReference type="ARBA" id="ARBA00007074"/>
    </source>
</evidence>
<dbReference type="PROSITE" id="PS51935">
    <property type="entry name" value="NLPC_P60"/>
    <property type="match status" value="1"/>
</dbReference>
<evidence type="ECO:0000259" key="5">
    <source>
        <dbReference type="PROSITE" id="PS51935"/>
    </source>
</evidence>
<dbReference type="Proteomes" id="UP000184447">
    <property type="component" value="Unassembled WGS sequence"/>
</dbReference>
<dbReference type="Pfam" id="PF00877">
    <property type="entry name" value="NLPC_P60"/>
    <property type="match status" value="1"/>
</dbReference>
<dbReference type="GO" id="GO:0006508">
    <property type="term" value="P:proteolysis"/>
    <property type="evidence" value="ECO:0007669"/>
    <property type="project" value="UniProtKB-KW"/>
</dbReference>
<dbReference type="PANTHER" id="PTHR47053:SF1">
    <property type="entry name" value="MUREIN DD-ENDOPEPTIDASE MEPH-RELATED"/>
    <property type="match status" value="1"/>
</dbReference>
<gene>
    <name evidence="6" type="ORF">SAMN02745207_03303</name>
</gene>
<dbReference type="InterPro" id="IPR051202">
    <property type="entry name" value="Peptidase_C40"/>
</dbReference>
<protein>
    <submittedName>
        <fullName evidence="6">Cell wall-associated hydrolase, NlpC family</fullName>
    </submittedName>
</protein>
<sequence length="192" mass="21087">MNKYFSKMFISSIFIMAVTIFLGLGSDTAKADMLMNKSKSMSMLSTTLNSERVLIVPESLVERTMMSRGKTLGASIVEYAYNFLGRPYVWGASGPNSFDCSGLTAYVYGKFGYNLGHYTGYQYEMGTSVSKDNLQMGDLVFFNTSGPHSHVGIYIGNGSFIHAPSTGDVVKISSLNDSYYGAKFCGGRRIIY</sequence>
<keyword evidence="4" id="KW-0788">Thiol protease</keyword>
<evidence type="ECO:0000256" key="4">
    <source>
        <dbReference type="ARBA" id="ARBA00022807"/>
    </source>
</evidence>
<accession>A0A1M5X421</accession>
<dbReference type="Gene3D" id="3.90.1720.10">
    <property type="entry name" value="endopeptidase domain like (from Nostoc punctiforme)"/>
    <property type="match status" value="1"/>
</dbReference>
<dbReference type="RefSeq" id="WP_073339675.1">
    <property type="nucleotide sequence ID" value="NZ_FQXM01000023.1"/>
</dbReference>
<organism evidence="6 7">
    <name type="scientific">Clostridium grantii DSM 8605</name>
    <dbReference type="NCBI Taxonomy" id="1121316"/>
    <lineage>
        <taxon>Bacteria</taxon>
        <taxon>Bacillati</taxon>
        <taxon>Bacillota</taxon>
        <taxon>Clostridia</taxon>
        <taxon>Eubacteriales</taxon>
        <taxon>Clostridiaceae</taxon>
        <taxon>Clostridium</taxon>
    </lineage>
</organism>
<dbReference type="PANTHER" id="PTHR47053">
    <property type="entry name" value="MUREIN DD-ENDOPEPTIDASE MEPH-RELATED"/>
    <property type="match status" value="1"/>
</dbReference>
<dbReference type="AlphaFoldDB" id="A0A1M5X421"/>
<keyword evidence="2" id="KW-0645">Protease</keyword>
<comment type="similarity">
    <text evidence="1">Belongs to the peptidase C40 family.</text>
</comment>
<dbReference type="OrthoDB" id="9808890at2"/>
<keyword evidence="3 6" id="KW-0378">Hydrolase</keyword>